<proteinExistence type="predicted"/>
<dbReference type="RefSeq" id="WP_163943169.1">
    <property type="nucleotide sequence ID" value="NZ_JAAIKC010000001.1"/>
</dbReference>
<keyword evidence="1" id="KW-1133">Transmembrane helix</keyword>
<organism evidence="2">
    <name type="scientific">Paenibacillus sp. SYP-B3998</name>
    <dbReference type="NCBI Taxonomy" id="2678564"/>
    <lineage>
        <taxon>Bacteria</taxon>
        <taxon>Bacillati</taxon>
        <taxon>Bacillota</taxon>
        <taxon>Bacilli</taxon>
        <taxon>Bacillales</taxon>
        <taxon>Paenibacillaceae</taxon>
        <taxon>Paenibacillus</taxon>
    </lineage>
</organism>
<accession>A0A6G3ZUJ6</accession>
<feature type="transmembrane region" description="Helical" evidence="1">
    <location>
        <begin position="90"/>
        <end position="114"/>
    </location>
</feature>
<evidence type="ECO:0000256" key="1">
    <source>
        <dbReference type="SAM" id="Phobius"/>
    </source>
</evidence>
<feature type="transmembrane region" description="Helical" evidence="1">
    <location>
        <begin position="57"/>
        <end position="78"/>
    </location>
</feature>
<feature type="transmembrane region" description="Helical" evidence="1">
    <location>
        <begin position="134"/>
        <end position="153"/>
    </location>
</feature>
<reference evidence="2" key="1">
    <citation type="submission" date="2020-02" db="EMBL/GenBank/DDBJ databases">
        <authorList>
            <person name="Shen X.-R."/>
            <person name="Zhang Y.-X."/>
        </authorList>
    </citation>
    <scope>NUCLEOTIDE SEQUENCE</scope>
    <source>
        <strain evidence="2">SYP-B3998</strain>
    </source>
</reference>
<name>A0A6G3ZUJ6_9BACL</name>
<keyword evidence="1" id="KW-0472">Membrane</keyword>
<gene>
    <name evidence="2" type="ORF">GK047_07240</name>
</gene>
<evidence type="ECO:0000313" key="2">
    <source>
        <dbReference type="EMBL" id="NEW05812.1"/>
    </source>
</evidence>
<keyword evidence="1" id="KW-0812">Transmembrane</keyword>
<dbReference type="AlphaFoldDB" id="A0A6G3ZUJ6"/>
<dbReference type="EMBL" id="JAAIKC010000001">
    <property type="protein sequence ID" value="NEW05812.1"/>
    <property type="molecule type" value="Genomic_DNA"/>
</dbReference>
<sequence>MNKTNYPNQTDGAYGIKPAVSKAKSFVLWREVVMAYAAPAIMAGIGGLVTADKGLQLGALTTIGGTSALVALMLGLWLQSRGGRNQWIIGTPHLGVVAMFALAGAWFGLFAAWVTSDLLGDMISINHLAWVGRVWIDFPLSGFIASTIVTWRWRLAVTTNFPFKGDGKRG</sequence>
<protein>
    <submittedName>
        <fullName evidence="2">Uncharacterized protein</fullName>
    </submittedName>
</protein>
<comment type="caution">
    <text evidence="2">The sequence shown here is derived from an EMBL/GenBank/DDBJ whole genome shotgun (WGS) entry which is preliminary data.</text>
</comment>
<feature type="transmembrane region" description="Helical" evidence="1">
    <location>
        <begin position="32"/>
        <end position="51"/>
    </location>
</feature>